<feature type="compositionally biased region" description="Basic residues" evidence="1">
    <location>
        <begin position="127"/>
        <end position="138"/>
    </location>
</feature>
<proteinExistence type="predicted"/>
<dbReference type="AlphaFoldDB" id="A0A135SW52"/>
<dbReference type="Proteomes" id="UP000070054">
    <property type="component" value="Unassembled WGS sequence"/>
</dbReference>
<feature type="compositionally biased region" description="Basic and acidic residues" evidence="1">
    <location>
        <begin position="213"/>
        <end position="223"/>
    </location>
</feature>
<feature type="compositionally biased region" description="Low complexity" evidence="1">
    <location>
        <begin position="144"/>
        <end position="169"/>
    </location>
</feature>
<reference evidence="2 3" key="1">
    <citation type="submission" date="2014-02" db="EMBL/GenBank/DDBJ databases">
        <title>The genome sequence of Colletotrichum nymphaeae SA-01.</title>
        <authorList>
            <person name="Baroncelli R."/>
            <person name="Thon M.R."/>
        </authorList>
    </citation>
    <scope>NUCLEOTIDE SEQUENCE [LARGE SCALE GENOMIC DNA]</scope>
    <source>
        <strain evidence="2 3">SA-01</strain>
    </source>
</reference>
<comment type="caution">
    <text evidence="2">The sequence shown here is derived from an EMBL/GenBank/DDBJ whole genome shotgun (WGS) entry which is preliminary data.</text>
</comment>
<evidence type="ECO:0000313" key="3">
    <source>
        <dbReference type="Proteomes" id="UP000070054"/>
    </source>
</evidence>
<accession>A0A135SW52</accession>
<sequence length="257" mass="27747">MESAQHTEGPSPASHNNNTTLTPNNSQQQSRPRPKSQPPKQRRRPSRPQGSDLNRRPASDGSDRNREADDAEEGAADPKPNQSGSGQSASRPARRRPAASRPAPAPSTAMPSEDEQLVDPVPLRSGHSNRRAAPRRVPRLGENSASALASDTDTTSSSSSSSSSSAFPPIRRPPACRRRPSDMNLSLRAPITEMPEDGGELPPGGPDFSTPRPQREKNPREILHEGERGFIVDLRLNLDVEVHIKAKLSGDLTLSVL</sequence>
<evidence type="ECO:0000313" key="2">
    <source>
        <dbReference type="EMBL" id="KXH40153.1"/>
    </source>
</evidence>
<dbReference type="OrthoDB" id="2873061at2759"/>
<dbReference type="EMBL" id="JEMN01001321">
    <property type="protein sequence ID" value="KXH40153.1"/>
    <property type="molecule type" value="Genomic_DNA"/>
</dbReference>
<feature type="compositionally biased region" description="Basic and acidic residues" evidence="1">
    <location>
        <begin position="53"/>
        <end position="68"/>
    </location>
</feature>
<gene>
    <name evidence="2" type="ORF">CNYM01_11694</name>
</gene>
<feature type="compositionally biased region" description="Polar residues" evidence="1">
    <location>
        <begin position="1"/>
        <end position="25"/>
    </location>
</feature>
<feature type="region of interest" description="Disordered" evidence="1">
    <location>
        <begin position="1"/>
        <end position="223"/>
    </location>
</feature>
<name>A0A135SW52_9PEZI</name>
<protein>
    <submittedName>
        <fullName evidence="2">Uncharacterized protein</fullName>
    </submittedName>
</protein>
<evidence type="ECO:0000256" key="1">
    <source>
        <dbReference type="SAM" id="MobiDB-lite"/>
    </source>
</evidence>
<keyword evidence="3" id="KW-1185">Reference proteome</keyword>
<organism evidence="2 3">
    <name type="scientific">Colletotrichum nymphaeae SA-01</name>
    <dbReference type="NCBI Taxonomy" id="1460502"/>
    <lineage>
        <taxon>Eukaryota</taxon>
        <taxon>Fungi</taxon>
        <taxon>Dikarya</taxon>
        <taxon>Ascomycota</taxon>
        <taxon>Pezizomycotina</taxon>
        <taxon>Sordariomycetes</taxon>
        <taxon>Hypocreomycetidae</taxon>
        <taxon>Glomerellales</taxon>
        <taxon>Glomerellaceae</taxon>
        <taxon>Colletotrichum</taxon>
        <taxon>Colletotrichum acutatum species complex</taxon>
    </lineage>
</organism>